<keyword evidence="2" id="KW-1185">Reference proteome</keyword>
<protein>
    <submittedName>
        <fullName evidence="1">Uncharacterized protein</fullName>
    </submittedName>
</protein>
<name>A0A9P7UTJ2_9AGAR</name>
<dbReference type="AlphaFoldDB" id="A0A9P7UTJ2"/>
<dbReference type="Proteomes" id="UP001049176">
    <property type="component" value="Chromosome 4"/>
</dbReference>
<dbReference type="RefSeq" id="XP_043009998.1">
    <property type="nucleotide sequence ID" value="XM_043151916.1"/>
</dbReference>
<proteinExistence type="predicted"/>
<evidence type="ECO:0000313" key="1">
    <source>
        <dbReference type="EMBL" id="KAG7093528.1"/>
    </source>
</evidence>
<dbReference type="GeneID" id="66076276"/>
<sequence>MTFDLHDEVSYVDYLLHSPLQGQERPSMSLSPELTGKLVALGVILEDKGYPALKSLDFDLESPLQLEGKDPSPGAGSLLQRLNIELPQCLSPPFISGFTLLVK</sequence>
<gene>
    <name evidence="1" type="ORF">E1B28_007200</name>
</gene>
<organism evidence="1 2">
    <name type="scientific">Marasmius oreades</name>
    <name type="common">fairy-ring Marasmius</name>
    <dbReference type="NCBI Taxonomy" id="181124"/>
    <lineage>
        <taxon>Eukaryota</taxon>
        <taxon>Fungi</taxon>
        <taxon>Dikarya</taxon>
        <taxon>Basidiomycota</taxon>
        <taxon>Agaricomycotina</taxon>
        <taxon>Agaricomycetes</taxon>
        <taxon>Agaricomycetidae</taxon>
        <taxon>Agaricales</taxon>
        <taxon>Marasmiineae</taxon>
        <taxon>Marasmiaceae</taxon>
        <taxon>Marasmius</taxon>
    </lineage>
</organism>
<evidence type="ECO:0000313" key="2">
    <source>
        <dbReference type="Proteomes" id="UP001049176"/>
    </source>
</evidence>
<accession>A0A9P7UTJ2</accession>
<comment type="caution">
    <text evidence="1">The sequence shown here is derived from an EMBL/GenBank/DDBJ whole genome shotgun (WGS) entry which is preliminary data.</text>
</comment>
<dbReference type="EMBL" id="CM032184">
    <property type="protein sequence ID" value="KAG7093528.1"/>
    <property type="molecule type" value="Genomic_DNA"/>
</dbReference>
<reference evidence="1" key="1">
    <citation type="journal article" date="2021" name="Genome Biol. Evol.">
        <title>The assembled and annotated genome of the fairy-ring fungus Marasmius oreades.</title>
        <authorList>
            <person name="Hiltunen M."/>
            <person name="Ament-Velasquez S.L."/>
            <person name="Johannesson H."/>
        </authorList>
    </citation>
    <scope>NUCLEOTIDE SEQUENCE</scope>
    <source>
        <strain evidence="1">03SP1</strain>
    </source>
</reference>